<protein>
    <submittedName>
        <fullName evidence="9">Uncharacterized protein</fullName>
    </submittedName>
</protein>
<dbReference type="STRING" id="1798377.A2872_00120"/>
<keyword evidence="3" id="KW-0963">Cytoplasm</keyword>
<evidence type="ECO:0000256" key="2">
    <source>
        <dbReference type="ARBA" id="ARBA00004752"/>
    </source>
</evidence>
<dbReference type="GO" id="GO:0051301">
    <property type="term" value="P:cell division"/>
    <property type="evidence" value="ECO:0007669"/>
    <property type="project" value="InterPro"/>
</dbReference>
<sequence length="450" mass="50360">VAFYLSGLHAKYPGSEGVLKGWTNDNFLPGDLKSTLKFTYFANILILGYAREGRSVREFLLKNYPDSKITIWDQKVVDGAEKVGDWKEVKNWTDFDLIVKSAGIPLKNLPKKIYPKLTSETQIFFDSCPGEIVGITGTKGKSTTTALIYEVLKAAGKKTVMVGNIGKPALDYLEGIDEETIVVFELSSHQLQTLTKSPHIAVLTNIYPEHLDYYLDFKDYVKAKLNITKFQKKGDFLVYNQENPIKSKASKIPFGKEVTAQSKLLGEHNQYNISAAKKVIDIYGINDEIFNKTVANFKSLEHRMEFVGKFRDIKFYNDSLATIPEATISAIEALGDDLNTIILGGMDRGVDYLPIAKKILVSKIKNLILFPTTGEKIWQLMCELDKSAPGKFMVVKTDRMEEAVRGAYNLTTPGKSVILSCASTSFNLFTDYADRGKQFKDWAVKLGKTA</sequence>
<evidence type="ECO:0000259" key="7">
    <source>
        <dbReference type="Pfam" id="PF02875"/>
    </source>
</evidence>
<reference evidence="9 10" key="1">
    <citation type="journal article" date="2016" name="Nat. Commun.">
        <title>Thousands of microbial genomes shed light on interconnected biogeochemical processes in an aquifer system.</title>
        <authorList>
            <person name="Anantharaman K."/>
            <person name="Brown C.T."/>
            <person name="Hug L.A."/>
            <person name="Sharon I."/>
            <person name="Castelle C.J."/>
            <person name="Probst A.J."/>
            <person name="Thomas B.C."/>
            <person name="Singh A."/>
            <person name="Wilkins M.J."/>
            <person name="Karaoz U."/>
            <person name="Brodie E.L."/>
            <person name="Williams K.H."/>
            <person name="Hubbard S.S."/>
            <person name="Banfield J.F."/>
        </authorList>
    </citation>
    <scope>NUCLEOTIDE SEQUENCE [LARGE SCALE GENOMIC DNA]</scope>
</reference>
<dbReference type="EMBL" id="MFJG01000016">
    <property type="protein sequence ID" value="OGG07104.1"/>
    <property type="molecule type" value="Genomic_DNA"/>
</dbReference>
<dbReference type="SUPFAM" id="SSF53244">
    <property type="entry name" value="MurD-like peptide ligases, peptide-binding domain"/>
    <property type="match status" value="1"/>
</dbReference>
<keyword evidence="4" id="KW-0436">Ligase</keyword>
<feature type="non-terminal residue" evidence="9">
    <location>
        <position position="1"/>
    </location>
</feature>
<dbReference type="InterPro" id="IPR005762">
    <property type="entry name" value="MurD"/>
</dbReference>
<dbReference type="Pfam" id="PF02875">
    <property type="entry name" value="Mur_ligase_C"/>
    <property type="match status" value="1"/>
</dbReference>
<accession>A0A1F5Z461</accession>
<dbReference type="PANTHER" id="PTHR43692:SF1">
    <property type="entry name" value="UDP-N-ACETYLMURAMOYLALANINE--D-GLUTAMATE LIGASE"/>
    <property type="match status" value="1"/>
</dbReference>
<comment type="pathway">
    <text evidence="2">Cell wall biogenesis; peptidoglycan biosynthesis.</text>
</comment>
<keyword evidence="5" id="KW-0547">Nucleotide-binding</keyword>
<dbReference type="SUPFAM" id="SSF53623">
    <property type="entry name" value="MurD-like peptide ligases, catalytic domain"/>
    <property type="match status" value="1"/>
</dbReference>
<evidence type="ECO:0000256" key="6">
    <source>
        <dbReference type="ARBA" id="ARBA00022840"/>
    </source>
</evidence>
<organism evidence="9 10">
    <name type="scientific">Candidatus Gottesmanbacteria bacterium RIFCSPHIGHO2_01_FULL_42_12</name>
    <dbReference type="NCBI Taxonomy" id="1798377"/>
    <lineage>
        <taxon>Bacteria</taxon>
        <taxon>Candidatus Gottesmaniibacteriota</taxon>
    </lineage>
</organism>
<dbReference type="Gene3D" id="3.90.190.20">
    <property type="entry name" value="Mur ligase, C-terminal domain"/>
    <property type="match status" value="1"/>
</dbReference>
<evidence type="ECO:0000256" key="4">
    <source>
        <dbReference type="ARBA" id="ARBA00022598"/>
    </source>
</evidence>
<gene>
    <name evidence="9" type="ORF">A2872_00120</name>
</gene>
<dbReference type="InterPro" id="IPR036615">
    <property type="entry name" value="Mur_ligase_C_dom_sf"/>
</dbReference>
<comment type="subcellular location">
    <subcellularLocation>
        <location evidence="1">Cytoplasm</location>
    </subcellularLocation>
</comment>
<dbReference type="InterPro" id="IPR013221">
    <property type="entry name" value="Mur_ligase_cen"/>
</dbReference>
<proteinExistence type="inferred from homology"/>
<dbReference type="UniPathway" id="UPA00219"/>
<evidence type="ECO:0000259" key="8">
    <source>
        <dbReference type="Pfam" id="PF08245"/>
    </source>
</evidence>
<dbReference type="GO" id="GO:0005737">
    <property type="term" value="C:cytoplasm"/>
    <property type="evidence" value="ECO:0007669"/>
    <property type="project" value="UniProtKB-SubCell"/>
</dbReference>
<feature type="domain" description="Mur ligase central" evidence="8">
    <location>
        <begin position="135"/>
        <end position="247"/>
    </location>
</feature>
<feature type="domain" description="Mur ligase C-terminal" evidence="7">
    <location>
        <begin position="302"/>
        <end position="420"/>
    </location>
</feature>
<evidence type="ECO:0000256" key="1">
    <source>
        <dbReference type="ARBA" id="ARBA00004496"/>
    </source>
</evidence>
<dbReference type="GO" id="GO:0008764">
    <property type="term" value="F:UDP-N-acetylmuramoylalanine-D-glutamate ligase activity"/>
    <property type="evidence" value="ECO:0007669"/>
    <property type="project" value="UniProtKB-EC"/>
</dbReference>
<dbReference type="HAMAP" id="MF_00639">
    <property type="entry name" value="MurD"/>
    <property type="match status" value="1"/>
</dbReference>
<dbReference type="AlphaFoldDB" id="A0A1F5Z461"/>
<evidence type="ECO:0000256" key="5">
    <source>
        <dbReference type="ARBA" id="ARBA00022741"/>
    </source>
</evidence>
<evidence type="ECO:0000313" key="9">
    <source>
        <dbReference type="EMBL" id="OGG07104.1"/>
    </source>
</evidence>
<dbReference type="PANTHER" id="PTHR43692">
    <property type="entry name" value="UDP-N-ACETYLMURAMOYLALANINE--D-GLUTAMATE LIGASE"/>
    <property type="match status" value="1"/>
</dbReference>
<dbReference type="InterPro" id="IPR004101">
    <property type="entry name" value="Mur_ligase_C"/>
</dbReference>
<dbReference type="GO" id="GO:0009252">
    <property type="term" value="P:peptidoglycan biosynthetic process"/>
    <property type="evidence" value="ECO:0007669"/>
    <property type="project" value="UniProtKB-UniPathway"/>
</dbReference>
<dbReference type="GO" id="GO:0008360">
    <property type="term" value="P:regulation of cell shape"/>
    <property type="evidence" value="ECO:0007669"/>
    <property type="project" value="InterPro"/>
</dbReference>
<dbReference type="Pfam" id="PF08245">
    <property type="entry name" value="Mur_ligase_M"/>
    <property type="match status" value="1"/>
</dbReference>
<comment type="caution">
    <text evidence="9">The sequence shown here is derived from an EMBL/GenBank/DDBJ whole genome shotgun (WGS) entry which is preliminary data.</text>
</comment>
<evidence type="ECO:0000256" key="3">
    <source>
        <dbReference type="ARBA" id="ARBA00022490"/>
    </source>
</evidence>
<dbReference type="Proteomes" id="UP000178681">
    <property type="component" value="Unassembled WGS sequence"/>
</dbReference>
<dbReference type="InterPro" id="IPR036565">
    <property type="entry name" value="Mur-like_cat_sf"/>
</dbReference>
<evidence type="ECO:0000313" key="10">
    <source>
        <dbReference type="Proteomes" id="UP000178681"/>
    </source>
</evidence>
<keyword evidence="6" id="KW-0067">ATP-binding</keyword>
<dbReference type="GO" id="GO:0005524">
    <property type="term" value="F:ATP binding"/>
    <property type="evidence" value="ECO:0007669"/>
    <property type="project" value="UniProtKB-KW"/>
</dbReference>
<dbReference type="Gene3D" id="3.40.1190.10">
    <property type="entry name" value="Mur-like, catalytic domain"/>
    <property type="match status" value="1"/>
</dbReference>
<name>A0A1F5Z461_9BACT</name>